<dbReference type="EMBL" id="MCAQ01000023">
    <property type="protein sequence ID" value="RKF34808.1"/>
    <property type="molecule type" value="Genomic_DNA"/>
</dbReference>
<dbReference type="Proteomes" id="UP000286402">
    <property type="component" value="Unassembled WGS sequence"/>
</dbReference>
<dbReference type="RefSeq" id="WP_120334602.1">
    <property type="nucleotide sequence ID" value="NZ_MCAQ01000023.1"/>
</dbReference>
<dbReference type="Gene3D" id="3.40.50.410">
    <property type="entry name" value="von Willebrand factor, type A domain"/>
    <property type="match status" value="1"/>
</dbReference>
<dbReference type="InterPro" id="IPR036465">
    <property type="entry name" value="vWFA_dom_sf"/>
</dbReference>
<dbReference type="AlphaFoldDB" id="A0A420FPG3"/>
<gene>
    <name evidence="1" type="ORF">BCY89_07540</name>
</gene>
<proteinExistence type="predicted"/>
<evidence type="ECO:0000313" key="2">
    <source>
        <dbReference type="Proteomes" id="UP000286402"/>
    </source>
</evidence>
<sequence length="373" mass="42534">MKSTKRSKGFLFKQYEEPFQTPFDKLFDIFKELITHTSGDFDEAIDWLRQLDKEFKLTTPAYTIDDFIADLKDKGYIREKVEFGGEGGVDITSKLEKALRQHALDQIFGKMRKGKSGNHKTNHQGRSDENMGDFRNYQYGDGLEKIVLTESLKNAQINHGIGEFALSENDLVVEDTQLKSQMSTVLMIDISHSMILYGEDRITPAKKVAMALSELILTRYPKDSLDVIVFGNDTWPIAIKDLPYLQVGPFHTNTVAGLKLAMDLLRRKRHANKQIFMITDGKPSCLNMPDGTYYKNPMGLDPFITSKCYSMAAQARKLGIPITTFMIASDPYLQQFVDEFTASNQGKAYYTGLGDLGEMIFEDYEENRKKRIR</sequence>
<dbReference type="CDD" id="cd00198">
    <property type="entry name" value="vWFA"/>
    <property type="match status" value="1"/>
</dbReference>
<evidence type="ECO:0000313" key="1">
    <source>
        <dbReference type="EMBL" id="RKF34808.1"/>
    </source>
</evidence>
<accession>A0A420FPG3</accession>
<evidence type="ECO:0008006" key="3">
    <source>
        <dbReference type="Google" id="ProtNLM"/>
    </source>
</evidence>
<name>A0A420FPG3_9SPHI</name>
<reference evidence="1 2" key="1">
    <citation type="submission" date="2016-07" db="EMBL/GenBank/DDBJ databases">
        <title>Genome analysis of Sphingobacterium siyangense T12B17.</title>
        <authorList>
            <person name="Xu D."/>
            <person name="Su Y."/>
            <person name="Zheng S."/>
        </authorList>
    </citation>
    <scope>NUCLEOTIDE SEQUENCE [LARGE SCALE GENOMIC DNA]</scope>
    <source>
        <strain evidence="1 2">T12B17</strain>
    </source>
</reference>
<keyword evidence="2" id="KW-1185">Reference proteome</keyword>
<dbReference type="SUPFAM" id="SSF53300">
    <property type="entry name" value="vWA-like"/>
    <property type="match status" value="1"/>
</dbReference>
<organism evidence="1 2">
    <name type="scientific">Sphingobacterium siyangense</name>
    <dbReference type="NCBI Taxonomy" id="459529"/>
    <lineage>
        <taxon>Bacteria</taxon>
        <taxon>Pseudomonadati</taxon>
        <taxon>Bacteroidota</taxon>
        <taxon>Sphingobacteriia</taxon>
        <taxon>Sphingobacteriales</taxon>
        <taxon>Sphingobacteriaceae</taxon>
        <taxon>Sphingobacterium</taxon>
    </lineage>
</organism>
<protein>
    <recommendedName>
        <fullName evidence="3">VWFA domain-containing protein</fullName>
    </recommendedName>
</protein>
<comment type="caution">
    <text evidence="1">The sequence shown here is derived from an EMBL/GenBank/DDBJ whole genome shotgun (WGS) entry which is preliminary data.</text>
</comment>